<protein>
    <submittedName>
        <fullName evidence="1">OLC1v1013548C1</fullName>
    </submittedName>
</protein>
<keyword evidence="2" id="KW-1185">Reference proteome</keyword>
<evidence type="ECO:0000313" key="2">
    <source>
        <dbReference type="Proteomes" id="UP001161247"/>
    </source>
</evidence>
<dbReference type="PANTHER" id="PTHR37766:SF1">
    <property type="entry name" value="OS01G0897100 PROTEIN"/>
    <property type="match status" value="1"/>
</dbReference>
<gene>
    <name evidence="1" type="ORF">OLC1_LOCUS20112</name>
</gene>
<accession>A0AAV1DYP8</accession>
<dbReference type="EMBL" id="OX459124">
    <property type="protein sequence ID" value="CAI9113025.1"/>
    <property type="molecule type" value="Genomic_DNA"/>
</dbReference>
<dbReference type="AlphaFoldDB" id="A0AAV1DYP8"/>
<dbReference type="PANTHER" id="PTHR37766">
    <property type="entry name" value="OS01G0897100 PROTEIN"/>
    <property type="match status" value="1"/>
</dbReference>
<proteinExistence type="predicted"/>
<reference evidence="1" key="1">
    <citation type="submission" date="2023-03" db="EMBL/GenBank/DDBJ databases">
        <authorList>
            <person name="Julca I."/>
        </authorList>
    </citation>
    <scope>NUCLEOTIDE SEQUENCE</scope>
</reference>
<sequence length="509" mass="58853">MIDLLLSDATGGNGGSEKFVEKRKALLNELESHLWSLMTAGGRSEIRLWLCNTIACIRSIFPIHQCELFMKLLKTSRQKRRLAAQLLELLFEKQPQKVGPIVAKKSFMLEKFFKGNSKRILAWFSNFAGPSGVEHKKGAKALSQFAFKNRDVCWEELEWRGKHGQSPAMVATKPHYFLDLDVEKTVENFLEYVPNFWASTEFSESLKDGEIVHVDKEFFVEMFLNLMYKEDMEELWDIIDEFLTGESFSFLCHHLLIVLEEQDLLYFLNTIHKFLKPSLEVTALGNPSFWLEVVLSKCSIVSVDQLFLLNAVTSQARQLLRLVREEADENEKEEVKSIVTQVCSSSGPADNLAPIMDEWPKNRNLESIKWLGLQSWAIFYRLSEGFHTSESWESLFASNGIGFRKSHKYDLIDLVEDSEDGGFEWEERSLDKVKRRKKERRSTKRRRKLKSKQSLDALLDFDFPDNTGSWLLSTDQFSATWSAVDLPEHISKHCFSTWIKLSSKEARDT</sequence>
<evidence type="ECO:0000313" key="1">
    <source>
        <dbReference type="EMBL" id="CAI9113025.1"/>
    </source>
</evidence>
<name>A0AAV1DYP8_OLDCO</name>
<organism evidence="1 2">
    <name type="scientific">Oldenlandia corymbosa var. corymbosa</name>
    <dbReference type="NCBI Taxonomy" id="529605"/>
    <lineage>
        <taxon>Eukaryota</taxon>
        <taxon>Viridiplantae</taxon>
        <taxon>Streptophyta</taxon>
        <taxon>Embryophyta</taxon>
        <taxon>Tracheophyta</taxon>
        <taxon>Spermatophyta</taxon>
        <taxon>Magnoliopsida</taxon>
        <taxon>eudicotyledons</taxon>
        <taxon>Gunneridae</taxon>
        <taxon>Pentapetalae</taxon>
        <taxon>asterids</taxon>
        <taxon>lamiids</taxon>
        <taxon>Gentianales</taxon>
        <taxon>Rubiaceae</taxon>
        <taxon>Rubioideae</taxon>
        <taxon>Spermacoceae</taxon>
        <taxon>Hedyotis-Oldenlandia complex</taxon>
        <taxon>Oldenlandia</taxon>
    </lineage>
</organism>
<dbReference type="Proteomes" id="UP001161247">
    <property type="component" value="Chromosome 7"/>
</dbReference>